<dbReference type="PANTHER" id="PTHR34598">
    <property type="entry name" value="BLL6449 PROTEIN"/>
    <property type="match status" value="1"/>
</dbReference>
<name>A0A9P4M6R8_9PEZI</name>
<dbReference type="PANTHER" id="PTHR34598:SF3">
    <property type="entry name" value="OXIDOREDUCTASE AN1597"/>
    <property type="match status" value="1"/>
</dbReference>
<evidence type="ECO:0000256" key="2">
    <source>
        <dbReference type="ARBA" id="ARBA00023604"/>
    </source>
</evidence>
<comment type="similarity">
    <text evidence="2">Belongs to the asaB hydroxylase/desaturase family.</text>
</comment>
<keyword evidence="1" id="KW-0560">Oxidoreductase</keyword>
<gene>
    <name evidence="3" type="ORF">NA57DRAFT_66273</name>
</gene>
<comment type="caution">
    <text evidence="3">The sequence shown here is derived from an EMBL/GenBank/DDBJ whole genome shotgun (WGS) entry which is preliminary data.</text>
</comment>
<dbReference type="EMBL" id="ML978126">
    <property type="protein sequence ID" value="KAF2099175.1"/>
    <property type="molecule type" value="Genomic_DNA"/>
</dbReference>
<protein>
    <recommendedName>
        <fullName evidence="5">GA4 desaturase family protein</fullName>
    </recommendedName>
</protein>
<keyword evidence="4" id="KW-1185">Reference proteome</keyword>
<dbReference type="OrthoDB" id="412788at2759"/>
<organism evidence="3 4">
    <name type="scientific">Rhizodiscina lignyota</name>
    <dbReference type="NCBI Taxonomy" id="1504668"/>
    <lineage>
        <taxon>Eukaryota</taxon>
        <taxon>Fungi</taxon>
        <taxon>Dikarya</taxon>
        <taxon>Ascomycota</taxon>
        <taxon>Pezizomycotina</taxon>
        <taxon>Dothideomycetes</taxon>
        <taxon>Pleosporomycetidae</taxon>
        <taxon>Aulographales</taxon>
        <taxon>Rhizodiscinaceae</taxon>
        <taxon>Rhizodiscina</taxon>
    </lineage>
</organism>
<evidence type="ECO:0000313" key="4">
    <source>
        <dbReference type="Proteomes" id="UP000799772"/>
    </source>
</evidence>
<dbReference type="Proteomes" id="UP000799772">
    <property type="component" value="Unassembled WGS sequence"/>
</dbReference>
<evidence type="ECO:0000313" key="3">
    <source>
        <dbReference type="EMBL" id="KAF2099175.1"/>
    </source>
</evidence>
<dbReference type="NCBIfam" id="NF041278">
    <property type="entry name" value="CmcJ_NvfI_EfuI"/>
    <property type="match status" value="1"/>
</dbReference>
<evidence type="ECO:0008006" key="5">
    <source>
        <dbReference type="Google" id="ProtNLM"/>
    </source>
</evidence>
<proteinExistence type="inferred from homology"/>
<evidence type="ECO:0000256" key="1">
    <source>
        <dbReference type="ARBA" id="ARBA00023002"/>
    </source>
</evidence>
<reference evidence="3" key="1">
    <citation type="journal article" date="2020" name="Stud. Mycol.">
        <title>101 Dothideomycetes genomes: a test case for predicting lifestyles and emergence of pathogens.</title>
        <authorList>
            <person name="Haridas S."/>
            <person name="Albert R."/>
            <person name="Binder M."/>
            <person name="Bloem J."/>
            <person name="Labutti K."/>
            <person name="Salamov A."/>
            <person name="Andreopoulos B."/>
            <person name="Baker S."/>
            <person name="Barry K."/>
            <person name="Bills G."/>
            <person name="Bluhm B."/>
            <person name="Cannon C."/>
            <person name="Castanera R."/>
            <person name="Culley D."/>
            <person name="Daum C."/>
            <person name="Ezra D."/>
            <person name="Gonzalez J."/>
            <person name="Henrissat B."/>
            <person name="Kuo A."/>
            <person name="Liang C."/>
            <person name="Lipzen A."/>
            <person name="Lutzoni F."/>
            <person name="Magnuson J."/>
            <person name="Mondo S."/>
            <person name="Nolan M."/>
            <person name="Ohm R."/>
            <person name="Pangilinan J."/>
            <person name="Park H.-J."/>
            <person name="Ramirez L."/>
            <person name="Alfaro M."/>
            <person name="Sun H."/>
            <person name="Tritt A."/>
            <person name="Yoshinaga Y."/>
            <person name="Zwiers L.-H."/>
            <person name="Turgeon B."/>
            <person name="Goodwin S."/>
            <person name="Spatafora J."/>
            <person name="Crous P."/>
            <person name="Grigoriev I."/>
        </authorList>
    </citation>
    <scope>NUCLEOTIDE SEQUENCE</scope>
    <source>
        <strain evidence="3">CBS 133067</strain>
    </source>
</reference>
<sequence>MQQHVVNTTLNYYLSPAQGGTTIYQPGAVSDKRRPHDVQKVHVTDIRGREDEFKLDKQGFQIIQLATSVQDVEKDADWKGEYFEDIMEQVKKITGASRAKSVSHMARRKDFNQVMAAEKDMDDNQAVTAPTYNRAVHVDQSYDHARNILSAQFPDEAEKIAQKRWALVNVWRPLVNTVTRDNLALCDARSVDDSELVPLKGDIPQPGKSSRPNGWNWTSKSKSIELWAVNANAEAHRWYYCSKLTPQEGILFKQFDSKRTGVAKRTPHTAFVCDEDEGPTRQSVEARMLLVWDNQTND</sequence>
<accession>A0A9P4M6R8</accession>
<dbReference type="InterPro" id="IPR044053">
    <property type="entry name" value="AsaB-like"/>
</dbReference>
<dbReference type="AlphaFoldDB" id="A0A9P4M6R8"/>
<dbReference type="GO" id="GO:0016491">
    <property type="term" value="F:oxidoreductase activity"/>
    <property type="evidence" value="ECO:0007669"/>
    <property type="project" value="UniProtKB-KW"/>
</dbReference>